<dbReference type="SUPFAM" id="SSF56496">
    <property type="entry name" value="Fibrinogen C-terminal domain-like"/>
    <property type="match status" value="1"/>
</dbReference>
<dbReference type="GeneID" id="129338630"/>
<dbReference type="InterPro" id="IPR036056">
    <property type="entry name" value="Fibrinogen-like_C"/>
</dbReference>
<dbReference type="KEGG" id="emc:129338630"/>
<dbReference type="RefSeq" id="XP_054848991.1">
    <property type="nucleotide sequence ID" value="XM_054993016.1"/>
</dbReference>
<dbReference type="Proteomes" id="UP001190640">
    <property type="component" value="Chromosome 1"/>
</dbReference>
<dbReference type="RefSeq" id="XP_054849006.1">
    <property type="nucleotide sequence ID" value="XM_054993031.1"/>
</dbReference>
<proteinExistence type="predicted"/>
<protein>
    <submittedName>
        <fullName evidence="3 4">Intelectin-1-like</fullName>
    </submittedName>
</protein>
<keyword evidence="1" id="KW-1015">Disulfide bond</keyword>
<dbReference type="AlphaFoldDB" id="A0AA97K4V8"/>
<evidence type="ECO:0000313" key="6">
    <source>
        <dbReference type="RefSeq" id="XP_054849015.1"/>
    </source>
</evidence>
<name>A0AA97K4V8_EUBMA</name>
<evidence type="ECO:0000313" key="4">
    <source>
        <dbReference type="RefSeq" id="XP_054848999.1"/>
    </source>
</evidence>
<dbReference type="PANTHER" id="PTHR16146:SF46">
    <property type="entry name" value="INTELECTIN-1A-RELATED"/>
    <property type="match status" value="1"/>
</dbReference>
<dbReference type="GO" id="GO:0070492">
    <property type="term" value="F:oligosaccharide binding"/>
    <property type="evidence" value="ECO:0007669"/>
    <property type="project" value="TreeGrafter"/>
</dbReference>
<dbReference type="RefSeq" id="XP_054848999.1">
    <property type="nucleotide sequence ID" value="XM_054993024.1"/>
</dbReference>
<sequence>MKEWRNTSLLRYRTETGFLAAEGGNLLRLYQKYPVKFGIGGCPANNGPAVPVVYDVGNAQKTAEYYSPYGWAEFEPGFIQFRVFNNERAAMALCAGVKVTGCNTEHHCIGGGGYFPEGNPRQCGDFTGFEGRGYGTHGAWSASKEITESVVLLFYR</sequence>
<evidence type="ECO:0000313" key="5">
    <source>
        <dbReference type="RefSeq" id="XP_054849006.1"/>
    </source>
</evidence>
<keyword evidence="2" id="KW-1185">Reference proteome</keyword>
<gene>
    <name evidence="3 4 5 6" type="primary">LOC129338630</name>
</gene>
<reference evidence="3 4" key="1">
    <citation type="submission" date="2025-04" db="UniProtKB">
        <authorList>
            <consortium name="RefSeq"/>
        </authorList>
    </citation>
    <scope>IDENTIFICATION</scope>
    <source>
        <tissue evidence="3 4">Blood</tissue>
    </source>
</reference>
<dbReference type="PANTHER" id="PTHR16146">
    <property type="entry name" value="INTELECTIN"/>
    <property type="match status" value="1"/>
</dbReference>
<accession>A0AA97K4V8</accession>
<evidence type="ECO:0000313" key="3">
    <source>
        <dbReference type="RefSeq" id="XP_054848991.1"/>
    </source>
</evidence>
<evidence type="ECO:0000256" key="1">
    <source>
        <dbReference type="ARBA" id="ARBA00023157"/>
    </source>
</evidence>
<dbReference type="RefSeq" id="XP_054849015.1">
    <property type="nucleotide sequence ID" value="XM_054993040.1"/>
</dbReference>
<evidence type="ECO:0000313" key="2">
    <source>
        <dbReference type="Proteomes" id="UP001190640"/>
    </source>
</evidence>
<organism evidence="2 5">
    <name type="scientific">Eublepharis macularius</name>
    <name type="common">Leopard gecko</name>
    <name type="synonym">Cyrtodactylus macularius</name>
    <dbReference type="NCBI Taxonomy" id="481883"/>
    <lineage>
        <taxon>Eukaryota</taxon>
        <taxon>Metazoa</taxon>
        <taxon>Chordata</taxon>
        <taxon>Craniata</taxon>
        <taxon>Vertebrata</taxon>
        <taxon>Euteleostomi</taxon>
        <taxon>Lepidosauria</taxon>
        <taxon>Squamata</taxon>
        <taxon>Bifurcata</taxon>
        <taxon>Gekkota</taxon>
        <taxon>Eublepharidae</taxon>
        <taxon>Eublepharinae</taxon>
        <taxon>Eublepharis</taxon>
    </lineage>
</organism>
<dbReference type="GO" id="GO:0005615">
    <property type="term" value="C:extracellular space"/>
    <property type="evidence" value="ECO:0007669"/>
    <property type="project" value="TreeGrafter"/>
</dbReference>